<evidence type="ECO:0000313" key="1">
    <source>
        <dbReference type="EMBL" id="EGP84148.1"/>
    </source>
</evidence>
<dbReference type="InParanoid" id="F9XLK8"/>
<dbReference type="RefSeq" id="XP_003849172.1">
    <property type="nucleotide sequence ID" value="XM_003849124.1"/>
</dbReference>
<proteinExistence type="predicted"/>
<gene>
    <name evidence="1" type="ORF">MYCGRDRAFT_105892</name>
</gene>
<dbReference type="HOGENOM" id="CLU_1158829_0_0_1"/>
<dbReference type="AlphaFoldDB" id="F9XLK8"/>
<protein>
    <submittedName>
        <fullName evidence="1">Uncharacterized protein</fullName>
    </submittedName>
</protein>
<dbReference type="KEGG" id="ztr:MYCGRDRAFT_105892"/>
<reference evidence="1 2" key="1">
    <citation type="journal article" date="2011" name="PLoS Genet.">
        <title>Finished genome of the fungal wheat pathogen Mycosphaerella graminicola reveals dispensome structure, chromosome plasticity, and stealth pathogenesis.</title>
        <authorList>
            <person name="Goodwin S.B."/>
            <person name="Ben M'barek S."/>
            <person name="Dhillon B."/>
            <person name="Wittenberg A.H.J."/>
            <person name="Crane C.F."/>
            <person name="Hane J.K."/>
            <person name="Foster A.J."/>
            <person name="Van der Lee T.A.J."/>
            <person name="Grimwood J."/>
            <person name="Aerts A."/>
            <person name="Antoniw J."/>
            <person name="Bailey A."/>
            <person name="Bluhm B."/>
            <person name="Bowler J."/>
            <person name="Bristow J."/>
            <person name="van der Burgt A."/>
            <person name="Canto-Canche B."/>
            <person name="Churchill A.C.L."/>
            <person name="Conde-Ferraez L."/>
            <person name="Cools H.J."/>
            <person name="Coutinho P.M."/>
            <person name="Csukai M."/>
            <person name="Dehal P."/>
            <person name="De Wit P."/>
            <person name="Donzelli B."/>
            <person name="van de Geest H.C."/>
            <person name="van Ham R.C.H.J."/>
            <person name="Hammond-Kosack K.E."/>
            <person name="Henrissat B."/>
            <person name="Kilian A."/>
            <person name="Kobayashi A.K."/>
            <person name="Koopmann E."/>
            <person name="Kourmpetis Y."/>
            <person name="Kuzniar A."/>
            <person name="Lindquist E."/>
            <person name="Lombard V."/>
            <person name="Maliepaard C."/>
            <person name="Martins N."/>
            <person name="Mehrabi R."/>
            <person name="Nap J.P.H."/>
            <person name="Ponomarenko A."/>
            <person name="Rudd J.J."/>
            <person name="Salamov A."/>
            <person name="Schmutz J."/>
            <person name="Schouten H.J."/>
            <person name="Shapiro H."/>
            <person name="Stergiopoulos I."/>
            <person name="Torriani S.F.F."/>
            <person name="Tu H."/>
            <person name="de Vries R.P."/>
            <person name="Waalwijk C."/>
            <person name="Ware S.B."/>
            <person name="Wiebenga A."/>
            <person name="Zwiers L.-H."/>
            <person name="Oliver R.P."/>
            <person name="Grigoriev I.V."/>
            <person name="Kema G.H.J."/>
        </authorList>
    </citation>
    <scope>NUCLEOTIDE SEQUENCE [LARGE SCALE GENOMIC DNA]</scope>
    <source>
        <strain evidence="2">CBS 115943 / IPO323</strain>
    </source>
</reference>
<evidence type="ECO:0000313" key="2">
    <source>
        <dbReference type="Proteomes" id="UP000008062"/>
    </source>
</evidence>
<accession>F9XLK8</accession>
<name>F9XLK8_ZYMTI</name>
<sequence length="240" mass="27314">MMKAYAHFKPTPDRAGSPSGRAFFEYWLRPKRCTAVTLRAIYIHGFSNIPPAHPHFVSPRTFTRLSFENPSLTAGNEQGLRHAQDKRWTDQEQDLHLREGCCKQQSRGSGQARRQQQQCDRRWYTSTSFLSAGMTRWRQTTGTCPRLQAPCQPSSVSVLDDAKIPIIASKHGRNGDIHREMAWVEEASRCSSSPTNIIGTQMRDPAWHSPALGAFRQYRGIASRWPYCHIAAEVFTRPLT</sequence>
<dbReference type="EMBL" id="CM001205">
    <property type="protein sequence ID" value="EGP84148.1"/>
    <property type="molecule type" value="Genomic_DNA"/>
</dbReference>
<dbReference type="Proteomes" id="UP000008062">
    <property type="component" value="Chromosome 10"/>
</dbReference>
<organism evidence="1 2">
    <name type="scientific">Zymoseptoria tritici (strain CBS 115943 / IPO323)</name>
    <name type="common">Speckled leaf blotch fungus</name>
    <name type="synonym">Septoria tritici</name>
    <dbReference type="NCBI Taxonomy" id="336722"/>
    <lineage>
        <taxon>Eukaryota</taxon>
        <taxon>Fungi</taxon>
        <taxon>Dikarya</taxon>
        <taxon>Ascomycota</taxon>
        <taxon>Pezizomycotina</taxon>
        <taxon>Dothideomycetes</taxon>
        <taxon>Dothideomycetidae</taxon>
        <taxon>Mycosphaerellales</taxon>
        <taxon>Mycosphaerellaceae</taxon>
        <taxon>Zymoseptoria</taxon>
    </lineage>
</organism>
<feature type="non-terminal residue" evidence="1">
    <location>
        <position position="240"/>
    </location>
</feature>
<dbReference type="GeneID" id="13397989"/>
<keyword evidence="2" id="KW-1185">Reference proteome</keyword>